<feature type="compositionally biased region" description="Polar residues" evidence="1">
    <location>
        <begin position="95"/>
        <end position="116"/>
    </location>
</feature>
<feature type="compositionally biased region" description="Low complexity" evidence="1">
    <location>
        <begin position="126"/>
        <end position="140"/>
    </location>
</feature>
<dbReference type="EMBL" id="PQ072212">
    <property type="protein sequence ID" value="XDG19138.1"/>
    <property type="molecule type" value="Genomic_DNA"/>
</dbReference>
<organism evidence="2">
    <name type="scientific">Erwinia phage Fifi051</name>
    <dbReference type="NCBI Taxonomy" id="3238787"/>
    <lineage>
        <taxon>Viruses</taxon>
        <taxon>Duplodnaviria</taxon>
        <taxon>Heunggongvirae</taxon>
        <taxon>Uroviricota</taxon>
        <taxon>Caudoviricetes</taxon>
    </lineage>
</organism>
<evidence type="ECO:0000256" key="1">
    <source>
        <dbReference type="SAM" id="MobiDB-lite"/>
    </source>
</evidence>
<proteinExistence type="predicted"/>
<feature type="compositionally biased region" description="Basic and acidic residues" evidence="1">
    <location>
        <begin position="70"/>
        <end position="89"/>
    </location>
</feature>
<sequence>MQIQLVQTEIEAALRAYVNNLINIKEGTQINIDLSAGRGADGFKATIDLVLATAGANVAPSAPANPAAVQEDKQKPEPKEEKKAAKADVQKAAQTQSTADAKPETQTNTGAVTGSATVAGEKEPAPEVAQQETVEQPVQEETAKAEPAQEEAAAQQEGEAQPRRSLFGGLSKPTND</sequence>
<feature type="compositionally biased region" description="Low complexity" evidence="1">
    <location>
        <begin position="150"/>
        <end position="159"/>
    </location>
</feature>
<reference evidence="2" key="1">
    <citation type="submission" date="2024-07" db="EMBL/GenBank/DDBJ databases">
        <authorList>
            <person name="Grose E."/>
            <person name="Duffy M.E."/>
            <person name="Ewool L.M."/>
            <person name="Grose J.H."/>
        </authorList>
    </citation>
    <scope>NUCLEOTIDE SEQUENCE</scope>
</reference>
<name>A0AB39ACG2_9CAUD</name>
<evidence type="ECO:0000313" key="2">
    <source>
        <dbReference type="EMBL" id="XDG19138.1"/>
    </source>
</evidence>
<feature type="compositionally biased region" description="Low complexity" evidence="1">
    <location>
        <begin position="59"/>
        <end position="69"/>
    </location>
</feature>
<accession>A0AB39ACG2</accession>
<feature type="region of interest" description="Disordered" evidence="1">
    <location>
        <begin position="59"/>
        <end position="176"/>
    </location>
</feature>
<protein>
    <submittedName>
        <fullName evidence="2">EPS depolymerase</fullName>
    </submittedName>
</protein>